<organism evidence="3 4">
    <name type="scientific">Cellulomonas composti</name>
    <dbReference type="NCBI Taxonomy" id="266130"/>
    <lineage>
        <taxon>Bacteria</taxon>
        <taxon>Bacillati</taxon>
        <taxon>Actinomycetota</taxon>
        <taxon>Actinomycetes</taxon>
        <taxon>Micrococcales</taxon>
        <taxon>Cellulomonadaceae</taxon>
        <taxon>Cellulomonas</taxon>
    </lineage>
</organism>
<comment type="caution">
    <text evidence="3">The sequence shown here is derived from an EMBL/GenBank/DDBJ whole genome shotgun (WGS) entry which is preliminary data.</text>
</comment>
<proteinExistence type="predicted"/>
<reference evidence="3 4" key="1">
    <citation type="submission" date="2019-07" db="EMBL/GenBank/DDBJ databases">
        <title>Whole genome shotgun sequence of Cellulomonas composti NBRC 100758.</title>
        <authorList>
            <person name="Hosoyama A."/>
            <person name="Uohara A."/>
            <person name="Ohji S."/>
            <person name="Ichikawa N."/>
        </authorList>
    </citation>
    <scope>NUCLEOTIDE SEQUENCE [LARGE SCALE GENOMIC DNA]</scope>
    <source>
        <strain evidence="3 4">NBRC 100758</strain>
    </source>
</reference>
<protein>
    <recommendedName>
        <fullName evidence="2">HNH nuclease domain-containing protein</fullName>
    </recommendedName>
</protein>
<evidence type="ECO:0000313" key="3">
    <source>
        <dbReference type="EMBL" id="GEL94718.1"/>
    </source>
</evidence>
<feature type="compositionally biased region" description="Basic and acidic residues" evidence="1">
    <location>
        <begin position="378"/>
        <end position="403"/>
    </location>
</feature>
<keyword evidence="4" id="KW-1185">Reference proteome</keyword>
<dbReference type="SMART" id="SM00507">
    <property type="entry name" value="HNHc"/>
    <property type="match status" value="1"/>
</dbReference>
<feature type="domain" description="HNH nuclease" evidence="2">
    <location>
        <begin position="307"/>
        <end position="359"/>
    </location>
</feature>
<dbReference type="Proteomes" id="UP000321720">
    <property type="component" value="Unassembled WGS sequence"/>
</dbReference>
<feature type="region of interest" description="Disordered" evidence="1">
    <location>
        <begin position="372"/>
        <end position="430"/>
    </location>
</feature>
<sequence>MPRAPLLVARALEGAGATASDRSYADTRARETRSSSFQAARELAGAQALASMPGFAAAVADGRVHVGFADQLARVVADASVRVRTALASPEGEVAVLAIAARSATSTQFGRELAVLAAELDPESLDDDRKDTRRARFFRMSHSGDSTLLRGRVDAVTGRRLQLALESTGHRPDEDRDRGQANADALASLAEHTLACHGTVVGATGADAPDAGAAPSGVSGGRLTSAQNRPNVTVLMDLETLAALRARRTGAGADADRTPPATTLDGVPLSATELARVLCDCELTRLVVDAEGMPLDVGRTQRLDTAAQRRAVIARDRHCGWNGCDAPAHWCEVHHITWWSRGGTTDVDGAVLLCSHHHHVVHELDLRVTRLTPTVAPPRDRPHHDRPTRDRPPRDRPRGERVRAGATYTFAHADGRLENAPPDAPGRPPW</sequence>
<name>A0A511J9R0_9CELL</name>
<dbReference type="AlphaFoldDB" id="A0A511J9R0"/>
<dbReference type="InterPro" id="IPR003615">
    <property type="entry name" value="HNH_nuc"/>
</dbReference>
<evidence type="ECO:0000259" key="2">
    <source>
        <dbReference type="SMART" id="SM00507"/>
    </source>
</evidence>
<dbReference type="RefSeq" id="WP_186812604.1">
    <property type="nucleotide sequence ID" value="NZ_BJWG01000005.1"/>
</dbReference>
<dbReference type="EMBL" id="BJWG01000005">
    <property type="protein sequence ID" value="GEL94718.1"/>
    <property type="molecule type" value="Genomic_DNA"/>
</dbReference>
<evidence type="ECO:0000256" key="1">
    <source>
        <dbReference type="SAM" id="MobiDB-lite"/>
    </source>
</evidence>
<gene>
    <name evidence="3" type="ORF">CCO02nite_13760</name>
</gene>
<dbReference type="CDD" id="cd00085">
    <property type="entry name" value="HNHc"/>
    <property type="match status" value="1"/>
</dbReference>
<dbReference type="Gene3D" id="1.10.30.50">
    <property type="match status" value="1"/>
</dbReference>
<accession>A0A511J9R0</accession>
<evidence type="ECO:0000313" key="4">
    <source>
        <dbReference type="Proteomes" id="UP000321720"/>
    </source>
</evidence>